<name>A0ABD0L8R9_9CAEN</name>
<evidence type="ECO:0000313" key="1">
    <source>
        <dbReference type="EMBL" id="KAK7495504.1"/>
    </source>
</evidence>
<accession>A0ABD0L8R9</accession>
<proteinExistence type="predicted"/>
<reference evidence="1 2" key="1">
    <citation type="journal article" date="2023" name="Sci. Data">
        <title>Genome assembly of the Korean intertidal mud-creeper Batillaria attramentaria.</title>
        <authorList>
            <person name="Patra A.K."/>
            <person name="Ho P.T."/>
            <person name="Jun S."/>
            <person name="Lee S.J."/>
            <person name="Kim Y."/>
            <person name="Won Y.J."/>
        </authorList>
    </citation>
    <scope>NUCLEOTIDE SEQUENCE [LARGE SCALE GENOMIC DNA]</scope>
    <source>
        <strain evidence="1">Wonlab-2016</strain>
    </source>
</reference>
<evidence type="ECO:0000313" key="2">
    <source>
        <dbReference type="Proteomes" id="UP001519460"/>
    </source>
</evidence>
<dbReference type="Proteomes" id="UP001519460">
    <property type="component" value="Unassembled WGS sequence"/>
</dbReference>
<sequence length="353" mass="38943">MLHSRTAPRWVFDEGERRQSVAGVFPCEASLSGDVVNELGLSWLSARRVTTPLPSGRDRLLVSRPERSSAVFIPYGPLSATGSTCSSSTTGWKVTNPYYWEMVQQYNRTGPTCGPGCTHLLVWALTRSASHINKLTDIESQSSFGNPVQRKKTCSEREVSSSAAWRQEAGRKAIISTSIMPPGPRRQFSLQFRLLCMGNTCAIVTGTHGGHLVWFWTGMILWPRKALWHWGAALNSLDIFGPLYSGHLTAGWAGLMLGDMFSTRLIRKANWLHHAVSCFAGNDAPAVCLSGARLEGHRTLDGDTRAGAACGAVDRRRSAVRGALLVESSILTVDRKDLFFFTTDKITRWEWSV</sequence>
<comment type="caution">
    <text evidence="1">The sequence shown here is derived from an EMBL/GenBank/DDBJ whole genome shotgun (WGS) entry which is preliminary data.</text>
</comment>
<dbReference type="EMBL" id="JACVVK020000074">
    <property type="protein sequence ID" value="KAK7495504.1"/>
    <property type="molecule type" value="Genomic_DNA"/>
</dbReference>
<organism evidence="1 2">
    <name type="scientific">Batillaria attramentaria</name>
    <dbReference type="NCBI Taxonomy" id="370345"/>
    <lineage>
        <taxon>Eukaryota</taxon>
        <taxon>Metazoa</taxon>
        <taxon>Spiralia</taxon>
        <taxon>Lophotrochozoa</taxon>
        <taxon>Mollusca</taxon>
        <taxon>Gastropoda</taxon>
        <taxon>Caenogastropoda</taxon>
        <taxon>Sorbeoconcha</taxon>
        <taxon>Cerithioidea</taxon>
        <taxon>Batillariidae</taxon>
        <taxon>Batillaria</taxon>
    </lineage>
</organism>
<dbReference type="AlphaFoldDB" id="A0ABD0L8R9"/>
<keyword evidence="2" id="KW-1185">Reference proteome</keyword>
<gene>
    <name evidence="1" type="ORF">BaRGS_00013202</name>
</gene>
<protein>
    <submittedName>
        <fullName evidence="1">Uncharacterized protein</fullName>
    </submittedName>
</protein>